<reference evidence="4 5" key="1">
    <citation type="submission" date="2016-10" db="EMBL/GenBank/DDBJ databases">
        <authorList>
            <person name="Varghese N."/>
            <person name="Submissions S."/>
        </authorList>
    </citation>
    <scope>NUCLEOTIDE SEQUENCE [LARGE SCALE GENOMIC DNA]</scope>
    <source>
        <strain evidence="4 5">FF3</strain>
    </source>
</reference>
<dbReference type="GO" id="GO:0016709">
    <property type="term" value="F:oxidoreductase activity, acting on paired donors, with incorporation or reduction of molecular oxygen, NAD(P)H as one donor, and incorporation of one atom of oxygen"/>
    <property type="evidence" value="ECO:0007669"/>
    <property type="project" value="UniProtKB-ARBA"/>
</dbReference>
<protein>
    <submittedName>
        <fullName evidence="4">p-hydroxybenzoate 3-monooxygenase</fullName>
    </submittedName>
</protein>
<accession>A0A975WEI2</accession>
<keyword evidence="5" id="KW-1185">Reference proteome</keyword>
<evidence type="ECO:0000256" key="1">
    <source>
        <dbReference type="ARBA" id="ARBA00022630"/>
    </source>
</evidence>
<organism evidence="4 5">
    <name type="scientific">Marinovum algicola</name>
    <dbReference type="NCBI Taxonomy" id="42444"/>
    <lineage>
        <taxon>Bacteria</taxon>
        <taxon>Pseudomonadati</taxon>
        <taxon>Pseudomonadota</taxon>
        <taxon>Alphaproteobacteria</taxon>
        <taxon>Rhodobacterales</taxon>
        <taxon>Roseobacteraceae</taxon>
        <taxon>Marinovum</taxon>
    </lineage>
</organism>
<name>A0A975WEI2_9RHOB</name>
<dbReference type="RefSeq" id="WP_074839469.1">
    <property type="nucleotide sequence ID" value="NZ_CATMKJ010000018.1"/>
</dbReference>
<comment type="caution">
    <text evidence="4">The sequence shown here is derived from an EMBL/GenBank/DDBJ whole genome shotgun (WGS) entry which is preliminary data.</text>
</comment>
<dbReference type="SUPFAM" id="SSF51905">
    <property type="entry name" value="FAD/NAD(P)-binding domain"/>
    <property type="match status" value="1"/>
</dbReference>
<feature type="domain" description="FAD-binding" evidence="3">
    <location>
        <begin position="2"/>
        <end position="339"/>
    </location>
</feature>
<dbReference type="PANTHER" id="PTHR43004">
    <property type="entry name" value="TRK SYSTEM POTASSIUM UPTAKE PROTEIN"/>
    <property type="match status" value="1"/>
</dbReference>
<keyword evidence="1" id="KW-0285">Flavoprotein</keyword>
<dbReference type="PANTHER" id="PTHR43004:SF3">
    <property type="entry name" value="P-HYDROXYBENZOATE HYDROXYLASE"/>
    <property type="match status" value="1"/>
</dbReference>
<dbReference type="InterPro" id="IPR036188">
    <property type="entry name" value="FAD/NAD-bd_sf"/>
</dbReference>
<dbReference type="Proteomes" id="UP000182932">
    <property type="component" value="Unassembled WGS sequence"/>
</dbReference>
<dbReference type="PRINTS" id="PR00420">
    <property type="entry name" value="RNGMNOXGNASE"/>
</dbReference>
<proteinExistence type="predicted"/>
<dbReference type="Pfam" id="PF01494">
    <property type="entry name" value="FAD_binding_3"/>
    <property type="match status" value="1"/>
</dbReference>
<keyword evidence="2" id="KW-0274">FAD</keyword>
<dbReference type="GeneID" id="80820683"/>
<gene>
    <name evidence="4" type="ORF">SAMN04487940_12466</name>
</gene>
<evidence type="ECO:0000256" key="2">
    <source>
        <dbReference type="ARBA" id="ARBA00022827"/>
    </source>
</evidence>
<dbReference type="InterPro" id="IPR002938">
    <property type="entry name" value="FAD-bd"/>
</dbReference>
<dbReference type="InterPro" id="IPR050641">
    <property type="entry name" value="RIFMO-like"/>
</dbReference>
<dbReference type="NCBIfam" id="NF006091">
    <property type="entry name" value="PRK08243.1"/>
    <property type="match status" value="1"/>
</dbReference>
<evidence type="ECO:0000259" key="3">
    <source>
        <dbReference type="Pfam" id="PF01494"/>
    </source>
</evidence>
<evidence type="ECO:0000313" key="4">
    <source>
        <dbReference type="EMBL" id="SEK07515.1"/>
    </source>
</evidence>
<evidence type="ECO:0000313" key="5">
    <source>
        <dbReference type="Proteomes" id="UP000182932"/>
    </source>
</evidence>
<dbReference type="Gene3D" id="3.30.9.10">
    <property type="entry name" value="D-Amino Acid Oxidase, subunit A, domain 2"/>
    <property type="match status" value="1"/>
</dbReference>
<dbReference type="SUPFAM" id="SSF54373">
    <property type="entry name" value="FAD-linked reductases, C-terminal domain"/>
    <property type="match status" value="1"/>
</dbReference>
<dbReference type="Gene3D" id="3.50.50.60">
    <property type="entry name" value="FAD/NAD(P)-binding domain"/>
    <property type="match status" value="1"/>
</dbReference>
<sequence length="391" mass="44287">MKTQVCIIGGGPAGLMLSHILDANGIDNVVLERQSKDYVLSRIRAGVLEANTVQMLRDYGLSERMDQIGKPKDGTRILWENRPEFFIDVKKWTGKQMMAYGQTYITEDLYAARDRDGGAVICEARNVALHEIESDSPHVTYEKDGVRHRVECRFIAGCDGFHGPSRKAIPERSRSEYLREYPFGWMGVMVEQPPLDDFIYAYHSEGMAMAAQRNPMLSRYYVQAPITDTPEDWSDERFWDTLLHRFPADVAAKIRTGPTIEKSMAPLRSFVSEPMRHGSLFLAGDAAHIVPPTGAKGLNLAFSDVHYLQRALVAFFKDGQGALIERYSDTALRRVWSAENISWRLTKLLHVFPGEDAFAQKIRENDYDLLLMSEAAQHALAYEYIGLPFEA</sequence>
<dbReference type="EMBL" id="FNYY01000024">
    <property type="protein sequence ID" value="SEK07515.1"/>
    <property type="molecule type" value="Genomic_DNA"/>
</dbReference>
<dbReference type="AlphaFoldDB" id="A0A975WEI2"/>
<dbReference type="GO" id="GO:0071949">
    <property type="term" value="F:FAD binding"/>
    <property type="evidence" value="ECO:0007669"/>
    <property type="project" value="InterPro"/>
</dbReference>